<dbReference type="AlphaFoldDB" id="A0A836CGD1"/>
<keyword evidence="2" id="KW-1185">Reference proteome</keyword>
<proteinExistence type="predicted"/>
<organism evidence="1 2">
    <name type="scientific">Tribonema minus</name>
    <dbReference type="NCBI Taxonomy" id="303371"/>
    <lineage>
        <taxon>Eukaryota</taxon>
        <taxon>Sar</taxon>
        <taxon>Stramenopiles</taxon>
        <taxon>Ochrophyta</taxon>
        <taxon>PX clade</taxon>
        <taxon>Xanthophyceae</taxon>
        <taxon>Tribonematales</taxon>
        <taxon>Tribonemataceae</taxon>
        <taxon>Tribonema</taxon>
    </lineage>
</organism>
<name>A0A836CGD1_9STRA</name>
<sequence>MSQIPAMVAFAKSTSRQSRADQTDAAVTKLRAVGAGAAEASAQEESLQAALRPFSIMGGDLDQDLLRLPLRYEERTNAYALVGSAAAMEQAAKGDHALISPWHEMGPAQQIAESLRIPGKQLWPTAMVWKGGSWTRAARLVQSLRATNLASTGQAAAASGMASNAHQDVRRCVIVLCCCCLALSGIGGLDNSTQLVHRCVRLPTLQCSLDAIHHWGC</sequence>
<gene>
    <name evidence="1" type="ORF">JKP88DRAFT_255412</name>
</gene>
<protein>
    <submittedName>
        <fullName evidence="1">Uncharacterized protein</fullName>
    </submittedName>
</protein>
<dbReference type="EMBL" id="JAFCMP010000162">
    <property type="protein sequence ID" value="KAG5184524.1"/>
    <property type="molecule type" value="Genomic_DNA"/>
</dbReference>
<evidence type="ECO:0000313" key="2">
    <source>
        <dbReference type="Proteomes" id="UP000664859"/>
    </source>
</evidence>
<reference evidence="1" key="1">
    <citation type="submission" date="2021-02" db="EMBL/GenBank/DDBJ databases">
        <title>First Annotated Genome of the Yellow-green Alga Tribonema minus.</title>
        <authorList>
            <person name="Mahan K.M."/>
        </authorList>
    </citation>
    <scope>NUCLEOTIDE SEQUENCE</scope>
    <source>
        <strain evidence="1">UTEX B ZZ1240</strain>
    </source>
</reference>
<comment type="caution">
    <text evidence="1">The sequence shown here is derived from an EMBL/GenBank/DDBJ whole genome shotgun (WGS) entry which is preliminary data.</text>
</comment>
<evidence type="ECO:0000313" key="1">
    <source>
        <dbReference type="EMBL" id="KAG5184524.1"/>
    </source>
</evidence>
<accession>A0A836CGD1</accession>
<dbReference type="Proteomes" id="UP000664859">
    <property type="component" value="Unassembled WGS sequence"/>
</dbReference>